<dbReference type="CDD" id="cd00130">
    <property type="entry name" value="PAS"/>
    <property type="match status" value="1"/>
</dbReference>
<dbReference type="NCBIfam" id="TIGR00229">
    <property type="entry name" value="sensory_box"/>
    <property type="match status" value="1"/>
</dbReference>
<dbReference type="SUPFAM" id="SSF55785">
    <property type="entry name" value="PYP-like sensor domain (PAS domain)"/>
    <property type="match status" value="1"/>
</dbReference>
<sequence>MSLHLGQSADALVGIDENGTVVLWNSAAAALLGRSEEEALGRPCHEVLAGRTPSGSHLCMPGCAVQKSCAQFRAPRRFEIVIPHPDGSDLWLDAVTCVVPDERGRPVALHLLCESVAARHLKRIAAGAQRERQPSPAPPSMPAVALTGRERDVLRLLAQGLRTAQIAEELQLAPATARNHIGNLLQKLGAHSRAEAVVLALQRGMIHLT</sequence>
<gene>
    <name evidence="6" type="ORF">CARN1_2037</name>
</gene>
<dbReference type="PANTHER" id="PTHR44688">
    <property type="entry name" value="DNA-BINDING TRANSCRIPTIONAL ACTIVATOR DEVR_DOSR"/>
    <property type="match status" value="1"/>
</dbReference>
<dbReference type="InterPro" id="IPR016032">
    <property type="entry name" value="Sig_transdc_resp-reg_C-effctor"/>
</dbReference>
<dbReference type="PROSITE" id="PS50043">
    <property type="entry name" value="HTH_LUXR_2"/>
    <property type="match status" value="1"/>
</dbReference>
<dbReference type="Gene3D" id="1.10.10.10">
    <property type="entry name" value="Winged helix-like DNA-binding domain superfamily/Winged helix DNA-binding domain"/>
    <property type="match status" value="1"/>
</dbReference>
<keyword evidence="1" id="KW-0805">Transcription regulation</keyword>
<dbReference type="Pfam" id="PF00196">
    <property type="entry name" value="GerE"/>
    <property type="match status" value="1"/>
</dbReference>
<dbReference type="SUPFAM" id="SSF46894">
    <property type="entry name" value="C-terminal effector domain of the bipartite response regulators"/>
    <property type="match status" value="1"/>
</dbReference>
<dbReference type="EMBL" id="CABL01000001">
    <property type="protein sequence ID" value="CBH74150.1"/>
    <property type="molecule type" value="Genomic_DNA"/>
</dbReference>
<comment type="caution">
    <text evidence="6">The sequence shown here is derived from an EMBL/GenBank/DDBJ whole genome shotgun (WGS) entry which is preliminary data.</text>
</comment>
<evidence type="ECO:0000259" key="4">
    <source>
        <dbReference type="PROSITE" id="PS50043"/>
    </source>
</evidence>
<dbReference type="SMART" id="SM00421">
    <property type="entry name" value="HTH_LUXR"/>
    <property type="match status" value="1"/>
</dbReference>
<dbReference type="InterPro" id="IPR035965">
    <property type="entry name" value="PAS-like_dom_sf"/>
</dbReference>
<dbReference type="Gene3D" id="3.30.450.20">
    <property type="entry name" value="PAS domain"/>
    <property type="match status" value="1"/>
</dbReference>
<name>E6PCG6_9ZZZZ</name>
<evidence type="ECO:0000256" key="2">
    <source>
        <dbReference type="ARBA" id="ARBA00023125"/>
    </source>
</evidence>
<dbReference type="AlphaFoldDB" id="E6PCG6"/>
<organism evidence="6">
    <name type="scientific">mine drainage metagenome</name>
    <dbReference type="NCBI Taxonomy" id="410659"/>
    <lineage>
        <taxon>unclassified sequences</taxon>
        <taxon>metagenomes</taxon>
        <taxon>ecological metagenomes</taxon>
    </lineage>
</organism>
<protein>
    <submittedName>
        <fullName evidence="6">Transcriptional regulator (Modular protein)</fullName>
    </submittedName>
</protein>
<dbReference type="PRINTS" id="PR00038">
    <property type="entry name" value="HTHLUXR"/>
</dbReference>
<dbReference type="PROSITE" id="PS50112">
    <property type="entry name" value="PAS"/>
    <property type="match status" value="1"/>
</dbReference>
<dbReference type="GO" id="GO:0003677">
    <property type="term" value="F:DNA binding"/>
    <property type="evidence" value="ECO:0007669"/>
    <property type="project" value="UniProtKB-KW"/>
</dbReference>
<dbReference type="CDD" id="cd06170">
    <property type="entry name" value="LuxR_C_like"/>
    <property type="match status" value="1"/>
</dbReference>
<dbReference type="InterPro" id="IPR000792">
    <property type="entry name" value="Tscrpt_reg_LuxR_C"/>
</dbReference>
<dbReference type="InterPro" id="IPR000014">
    <property type="entry name" value="PAS"/>
</dbReference>
<feature type="domain" description="PAS" evidence="5">
    <location>
        <begin position="1"/>
        <end position="42"/>
    </location>
</feature>
<keyword evidence="2" id="KW-0238">DNA-binding</keyword>
<dbReference type="GO" id="GO:0006355">
    <property type="term" value="P:regulation of DNA-templated transcription"/>
    <property type="evidence" value="ECO:0007669"/>
    <property type="project" value="InterPro"/>
</dbReference>
<dbReference type="InterPro" id="IPR013767">
    <property type="entry name" value="PAS_fold"/>
</dbReference>
<feature type="domain" description="HTH luxR-type" evidence="4">
    <location>
        <begin position="139"/>
        <end position="204"/>
    </location>
</feature>
<dbReference type="PANTHER" id="PTHR44688:SF16">
    <property type="entry name" value="DNA-BINDING TRANSCRIPTIONAL ACTIVATOR DEVR_DOSR"/>
    <property type="match status" value="1"/>
</dbReference>
<evidence type="ECO:0000259" key="5">
    <source>
        <dbReference type="PROSITE" id="PS50112"/>
    </source>
</evidence>
<reference evidence="6" key="1">
    <citation type="submission" date="2009-10" db="EMBL/GenBank/DDBJ databases">
        <title>Diversity of trophic interactions inside an arsenic-rich microbial ecosystem.</title>
        <authorList>
            <person name="Bertin P.N."/>
            <person name="Heinrich-Salmeron A."/>
            <person name="Pelletier E."/>
            <person name="Goulhen-Chollet F."/>
            <person name="Arsene-Ploetze F."/>
            <person name="Gallien S."/>
            <person name="Calteau A."/>
            <person name="Vallenet D."/>
            <person name="Casiot C."/>
            <person name="Chane-Woon-Ming B."/>
            <person name="Giloteaux L."/>
            <person name="Barakat M."/>
            <person name="Bonnefoy V."/>
            <person name="Bruneel O."/>
            <person name="Chandler M."/>
            <person name="Cleiss J."/>
            <person name="Duran R."/>
            <person name="Elbaz-Poulichet F."/>
            <person name="Fonknechten N."/>
            <person name="Lauga B."/>
            <person name="Mornico D."/>
            <person name="Ortet P."/>
            <person name="Schaeffer C."/>
            <person name="Siguier P."/>
            <person name="Alexander Thil Smith A."/>
            <person name="Van Dorsselaer A."/>
            <person name="Weissenbach J."/>
            <person name="Medigue C."/>
            <person name="Le Paslier D."/>
        </authorList>
    </citation>
    <scope>NUCLEOTIDE SEQUENCE</scope>
</reference>
<dbReference type="Pfam" id="PF00989">
    <property type="entry name" value="PAS"/>
    <property type="match status" value="1"/>
</dbReference>
<keyword evidence="3" id="KW-0804">Transcription</keyword>
<accession>E6PCG6</accession>
<proteinExistence type="predicted"/>
<dbReference type="InterPro" id="IPR036388">
    <property type="entry name" value="WH-like_DNA-bd_sf"/>
</dbReference>
<evidence type="ECO:0000313" key="6">
    <source>
        <dbReference type="EMBL" id="CBH74150.1"/>
    </source>
</evidence>
<evidence type="ECO:0000256" key="1">
    <source>
        <dbReference type="ARBA" id="ARBA00023015"/>
    </source>
</evidence>
<evidence type="ECO:0000256" key="3">
    <source>
        <dbReference type="ARBA" id="ARBA00023163"/>
    </source>
</evidence>